<evidence type="ECO:0000313" key="5">
    <source>
        <dbReference type="Proteomes" id="UP000067626"/>
    </source>
</evidence>
<protein>
    <recommendedName>
        <fullName evidence="3">3-hydroxy-3-methylglutaryl coenzyme A reductase</fullName>
        <shortName evidence="3">HMG-CoA reductase</shortName>
        <ecNumber evidence="3">1.1.1.88</ecNumber>
    </recommendedName>
</protein>
<dbReference type="InterPro" id="IPR023076">
    <property type="entry name" value="HMG_CoA_Rdtase_CS"/>
</dbReference>
<dbReference type="SUPFAM" id="SSF56542">
    <property type="entry name" value="Substrate-binding domain of HMG-CoA reductase"/>
    <property type="match status" value="1"/>
</dbReference>
<evidence type="ECO:0000313" key="4">
    <source>
        <dbReference type="EMBL" id="AKT39906.1"/>
    </source>
</evidence>
<dbReference type="PANTHER" id="PTHR10572:SF24">
    <property type="entry name" value="3-HYDROXY-3-METHYLGLUTARYL-COENZYME A REDUCTASE"/>
    <property type="match status" value="1"/>
</dbReference>
<dbReference type="PROSITE" id="PS50065">
    <property type="entry name" value="HMG_COA_REDUCTASE_4"/>
    <property type="match status" value="1"/>
</dbReference>
<reference evidence="4 5" key="1">
    <citation type="submission" date="2015-07" db="EMBL/GenBank/DDBJ databases">
        <title>Genome analysis of myxobacterium Chondromyces crocatus Cm c5 reveals a high potential for natural compound synthesis and the genetic basis for the loss of fruiting body formation.</title>
        <authorList>
            <person name="Zaburannyi N."/>
            <person name="Bunk B."/>
            <person name="Maier J."/>
            <person name="Overmann J."/>
            <person name="Mueller R."/>
        </authorList>
    </citation>
    <scope>NUCLEOTIDE SEQUENCE [LARGE SCALE GENOMIC DNA]</scope>
    <source>
        <strain evidence="4 5">Cm c5</strain>
    </source>
</reference>
<dbReference type="AlphaFoldDB" id="A0A0K1EGA7"/>
<dbReference type="GO" id="GO:0015936">
    <property type="term" value="P:coenzyme A metabolic process"/>
    <property type="evidence" value="ECO:0007669"/>
    <property type="project" value="InterPro"/>
</dbReference>
<comment type="similarity">
    <text evidence="1 3">Belongs to the HMG-CoA reductase family.</text>
</comment>
<keyword evidence="5" id="KW-1185">Reference proteome</keyword>
<dbReference type="NCBIfam" id="TIGR00532">
    <property type="entry name" value="HMG_CoA_R_NAD"/>
    <property type="match status" value="1"/>
</dbReference>
<dbReference type="Pfam" id="PF00368">
    <property type="entry name" value="HMG-CoA_red"/>
    <property type="match status" value="1"/>
</dbReference>
<organism evidence="4 5">
    <name type="scientific">Chondromyces crocatus</name>
    <dbReference type="NCBI Taxonomy" id="52"/>
    <lineage>
        <taxon>Bacteria</taxon>
        <taxon>Pseudomonadati</taxon>
        <taxon>Myxococcota</taxon>
        <taxon>Polyangia</taxon>
        <taxon>Polyangiales</taxon>
        <taxon>Polyangiaceae</taxon>
        <taxon>Chondromyces</taxon>
    </lineage>
</organism>
<dbReference type="GO" id="GO:0004420">
    <property type="term" value="F:hydroxymethylglutaryl-CoA reductase (NADPH) activity"/>
    <property type="evidence" value="ECO:0007669"/>
    <property type="project" value="InterPro"/>
</dbReference>
<dbReference type="PRINTS" id="PR00071">
    <property type="entry name" value="HMGCOARDTASE"/>
</dbReference>
<evidence type="ECO:0000256" key="2">
    <source>
        <dbReference type="ARBA" id="ARBA00023002"/>
    </source>
</evidence>
<comment type="pathway">
    <text evidence="3">Metabolic intermediate metabolism; (R)-mevalonate degradation; (S)-3-hydroxy-3-methylglutaryl-CoA from (R)-mevalonate: step 1/1.</text>
</comment>
<dbReference type="InterPro" id="IPR009023">
    <property type="entry name" value="HMG_CoA_Rdtase_NAD(P)-bd_sf"/>
</dbReference>
<evidence type="ECO:0000256" key="1">
    <source>
        <dbReference type="ARBA" id="ARBA00007661"/>
    </source>
</evidence>
<sequence>MSVSTSQLPGFRTMTLEQRLRCLAETLGREPGDFATALANAGLEEATANAMVENAIGVLGLPFGVALNFQVNGRDVLVPMATEEPSVIAAASHAAKRTRAGGGFEASVDRSIMAAQIEVHDVSEPEEALGRLREAQAELLGRANEVAKGLVERGGGATELEFRALGDGFLVVHVLVDCCDAMGANLLNGIAEALGPRVAELAGGTLGLRILSNYCDRRCVRVRARVPFEALGCSRAAGDVAAHGVASASRFAELDVYRAVTHNKGVMNGVDAVALATGNDTRAIEAAAHAYAARSGVYKPLATWRLAGGELVGELEMPLSVGVVGGALRAHRGARLALELIGTRSAGELAMVMGAAGLATNLAALRALSTEGIQRGHMSLHHRASTGRITP</sequence>
<dbReference type="STRING" id="52.CMC5_040570"/>
<dbReference type="InterPro" id="IPR002202">
    <property type="entry name" value="HMG_CoA_Rdtase"/>
</dbReference>
<dbReference type="GO" id="GO:0140643">
    <property type="term" value="F:hydroxymethylglutaryl-CoA reductase (NADH) activity"/>
    <property type="evidence" value="ECO:0007669"/>
    <property type="project" value="UniProtKB-EC"/>
</dbReference>
<dbReference type="PROSITE" id="PS01192">
    <property type="entry name" value="HMG_COA_REDUCTASE_3"/>
    <property type="match status" value="1"/>
</dbReference>
<dbReference type="InterPro" id="IPR004553">
    <property type="entry name" value="HMG_CoA_Rdtase_bac-typ"/>
</dbReference>
<keyword evidence="2 3" id="KW-0560">Oxidoreductase</keyword>
<accession>A0A0K1EGA7</accession>
<dbReference type="PATRIC" id="fig|52.7.peg.4467"/>
<comment type="catalytic activity">
    <reaction evidence="3">
        <text>(R)-mevalonate + 2 NAD(+) + CoA = (3S)-3-hydroxy-3-methylglutaryl-CoA + 2 NADH + 2 H(+)</text>
        <dbReference type="Rhea" id="RHEA:14833"/>
        <dbReference type="ChEBI" id="CHEBI:15378"/>
        <dbReference type="ChEBI" id="CHEBI:36464"/>
        <dbReference type="ChEBI" id="CHEBI:43074"/>
        <dbReference type="ChEBI" id="CHEBI:57287"/>
        <dbReference type="ChEBI" id="CHEBI:57540"/>
        <dbReference type="ChEBI" id="CHEBI:57945"/>
        <dbReference type="EC" id="1.1.1.88"/>
    </reaction>
</comment>
<dbReference type="InterPro" id="IPR023074">
    <property type="entry name" value="HMG_CoA_Rdtase_cat_sf"/>
</dbReference>
<dbReference type="EC" id="1.1.1.88" evidence="3"/>
<dbReference type="UniPathway" id="UPA00257">
    <property type="reaction ID" value="UER00367"/>
</dbReference>
<dbReference type="EMBL" id="CP012159">
    <property type="protein sequence ID" value="AKT39906.1"/>
    <property type="molecule type" value="Genomic_DNA"/>
</dbReference>
<gene>
    <name evidence="4" type="ORF">CMC5_040570</name>
</gene>
<dbReference type="RefSeq" id="WP_082362634.1">
    <property type="nucleotide sequence ID" value="NZ_CP012159.1"/>
</dbReference>
<keyword evidence="3" id="KW-0520">NAD</keyword>
<dbReference type="Proteomes" id="UP000067626">
    <property type="component" value="Chromosome"/>
</dbReference>
<dbReference type="OrthoDB" id="9764892at2"/>
<dbReference type="InterPro" id="IPR009029">
    <property type="entry name" value="HMG_CoA_Rdtase_sub-bd_dom_sf"/>
</dbReference>
<name>A0A0K1EGA7_CHOCO</name>
<evidence type="ECO:0000256" key="3">
    <source>
        <dbReference type="RuleBase" id="RU361219"/>
    </source>
</evidence>
<dbReference type="PANTHER" id="PTHR10572">
    <property type="entry name" value="3-HYDROXY-3-METHYLGLUTARYL-COENZYME A REDUCTASE"/>
    <property type="match status" value="1"/>
</dbReference>
<dbReference type="Gene3D" id="3.90.770.10">
    <property type="entry name" value="3-hydroxy-3-methylglutaryl-coenzyme A Reductase, Chain A, domain 2"/>
    <property type="match status" value="2"/>
</dbReference>
<dbReference type="SUPFAM" id="SSF55035">
    <property type="entry name" value="NAD-binding domain of HMG-CoA reductase"/>
    <property type="match status" value="1"/>
</dbReference>
<dbReference type="KEGG" id="ccro:CMC5_040570"/>
<proteinExistence type="inferred from homology"/>